<organism evidence="1 2">
    <name type="scientific">Bacillus cereus (strain G9842)</name>
    <dbReference type="NCBI Taxonomy" id="405531"/>
    <lineage>
        <taxon>Bacteria</taxon>
        <taxon>Bacillati</taxon>
        <taxon>Bacillota</taxon>
        <taxon>Bacilli</taxon>
        <taxon>Bacillales</taxon>
        <taxon>Bacillaceae</taxon>
        <taxon>Bacillus</taxon>
        <taxon>Bacillus cereus group</taxon>
    </lineage>
</organism>
<accession>B7IU06</accession>
<protein>
    <submittedName>
        <fullName evidence="1">Uncharacterized protein</fullName>
    </submittedName>
</protein>
<dbReference type="HOGENOM" id="CLU_3229147_0_0_9"/>
<evidence type="ECO:0000313" key="2">
    <source>
        <dbReference type="Proteomes" id="UP000006744"/>
    </source>
</evidence>
<dbReference type="AlphaFoldDB" id="B7IU06"/>
<sequence length="43" mass="5187">MSFIFPHIPLEDFLLLFPNVLSGIFTHILKGHIYKWIHNNYIF</sequence>
<proteinExistence type="predicted"/>
<dbReference type="KEGG" id="bcg:BCG9842_B5084"/>
<name>B7IU06_BACC2</name>
<evidence type="ECO:0000313" key="1">
    <source>
        <dbReference type="EMBL" id="ACK94474.1"/>
    </source>
</evidence>
<reference evidence="1 2" key="1">
    <citation type="submission" date="2008-10" db="EMBL/GenBank/DDBJ databases">
        <title>Genome sequence of Bacillus cereus G9842.</title>
        <authorList>
            <person name="Dodson R.J."/>
            <person name="Durkin A.S."/>
            <person name="Rosovitz M.J."/>
            <person name="Rasko D.A."/>
            <person name="Hoffmaster A."/>
            <person name="Ravel J."/>
            <person name="Sutton G."/>
        </authorList>
    </citation>
    <scope>NUCLEOTIDE SEQUENCE [LARGE SCALE GENOMIC DNA]</scope>
    <source>
        <strain evidence="1 2">G9842</strain>
    </source>
</reference>
<gene>
    <name evidence="1" type="ordered locus">BCG9842_B5084</name>
</gene>
<dbReference type="EMBL" id="CP001186">
    <property type="protein sequence ID" value="ACK94474.1"/>
    <property type="molecule type" value="Genomic_DNA"/>
</dbReference>
<dbReference type="Proteomes" id="UP000006744">
    <property type="component" value="Chromosome"/>
</dbReference>